<name>A0A545TCJ4_9GAMM</name>
<dbReference type="Pfam" id="PF00486">
    <property type="entry name" value="Trans_reg_C"/>
    <property type="match status" value="1"/>
</dbReference>
<evidence type="ECO:0000256" key="4">
    <source>
        <dbReference type="SAM" id="Phobius"/>
    </source>
</evidence>
<dbReference type="RefSeq" id="WP_142941553.1">
    <property type="nucleotide sequence ID" value="NZ_VIKR01000002.1"/>
</dbReference>
<dbReference type="GO" id="GO:0006355">
    <property type="term" value="P:regulation of DNA-templated transcription"/>
    <property type="evidence" value="ECO:0007669"/>
    <property type="project" value="InterPro"/>
</dbReference>
<feature type="DNA-binding region" description="OmpR/PhoB-type" evidence="3">
    <location>
        <begin position="2"/>
        <end position="100"/>
    </location>
</feature>
<evidence type="ECO:0000256" key="2">
    <source>
        <dbReference type="ARBA" id="ARBA00023125"/>
    </source>
</evidence>
<dbReference type="SUPFAM" id="SSF46894">
    <property type="entry name" value="C-terminal effector domain of the bipartite response regulators"/>
    <property type="match status" value="1"/>
</dbReference>
<dbReference type="InterPro" id="IPR036388">
    <property type="entry name" value="WH-like_DNA-bd_sf"/>
</dbReference>
<dbReference type="GO" id="GO:0003677">
    <property type="term" value="F:DNA binding"/>
    <property type="evidence" value="ECO:0007669"/>
    <property type="project" value="UniProtKB-UniRule"/>
</dbReference>
<dbReference type="SUPFAM" id="SSF82171">
    <property type="entry name" value="DPP6 N-terminal domain-like"/>
    <property type="match status" value="1"/>
</dbReference>
<sequence length="733" mass="83491">MSEKYLSGEWMFDSSRHQLRKDEQIIALEPRILALLEYFLKNPQRTITREELIEQVWQGTNVSESAINWTIAQLRKSLGDNRKPRQYIQTLPKQGYQWLQPVEIVLPTFAETLSTTNTTTSLPRSPLEIQAHKAEPSFNSSKYPLRIGLLVLGLLIIGAVIWFFQASTATTPPLTGFAKPFATLPGNESNPSFSPDGQWLAYTHQDYRAQTTRLLIKPLAEPGRFLAYDDENKAHSKTVPSERMLPESQVAHAAFIRTPSWAPHAKQIAYMQYAQGQCEIRLIRFNRLMAVTENKLIRVCHPDGLSQVSWGNNANQFYFTDRLDNAPYQVWRYEISQHKATPVTQVEGANGFHLVRVSPTEETAIVINDINRKQSDFYWLDLESGATEMLFSQKGVYYDIDWNADGSAFYFNHGQQYLYRFDINKRIASVIYSVTSNEVYGLVQSPDKTNHAFVSASTNRNRIDWFDFEGQEISIATDSTYQENLPAITGNSESLFYVSDRSGLPQVWHKKIHLPNGDSAEIQITNASEFYLFSAIHVSYDGQDVVGESDGKIQSFNIKNESFWQHSSSEKQSANPIFDNSLDNIIFAQLVGQTWQLVKVPYSSVMSEPSSITEQGGYYSTFDKQGNLYFSKRNQCGLWKIEADYTNEVLVSPEICIDSNSLSVANGILYFEDLRSQEKGIFAFDLTSQSIKLLVDRNHYPGKGFSIDRKQQRIAVHRRIPIEADIFIIDSAD</sequence>
<dbReference type="Gene3D" id="1.10.10.10">
    <property type="entry name" value="Winged helix-like DNA-binding domain superfamily/Winged helix DNA-binding domain"/>
    <property type="match status" value="1"/>
</dbReference>
<feature type="transmembrane region" description="Helical" evidence="4">
    <location>
        <begin position="143"/>
        <end position="164"/>
    </location>
</feature>
<keyword evidence="2 3" id="KW-0238">DNA-binding</keyword>
<dbReference type="SUPFAM" id="SSF69304">
    <property type="entry name" value="Tricorn protease N-terminal domain"/>
    <property type="match status" value="1"/>
</dbReference>
<dbReference type="Gene3D" id="2.120.10.30">
    <property type="entry name" value="TolB, C-terminal domain"/>
    <property type="match status" value="2"/>
</dbReference>
<comment type="caution">
    <text evidence="6">The sequence shown here is derived from an EMBL/GenBank/DDBJ whole genome shotgun (WGS) entry which is preliminary data.</text>
</comment>
<keyword evidence="4" id="KW-0472">Membrane</keyword>
<evidence type="ECO:0000313" key="6">
    <source>
        <dbReference type="EMBL" id="TQV74935.1"/>
    </source>
</evidence>
<accession>A0A545TCJ4</accession>
<gene>
    <name evidence="6" type="ORF">FLL45_08225</name>
</gene>
<dbReference type="Pfam" id="PF07676">
    <property type="entry name" value="PD40"/>
    <property type="match status" value="1"/>
</dbReference>
<dbReference type="GO" id="GO:0000160">
    <property type="term" value="P:phosphorelay signal transduction system"/>
    <property type="evidence" value="ECO:0007669"/>
    <property type="project" value="InterPro"/>
</dbReference>
<keyword evidence="7" id="KW-1185">Reference proteome</keyword>
<dbReference type="SMART" id="SM00862">
    <property type="entry name" value="Trans_reg_C"/>
    <property type="match status" value="1"/>
</dbReference>
<evidence type="ECO:0000256" key="3">
    <source>
        <dbReference type="PROSITE-ProRule" id="PRU01091"/>
    </source>
</evidence>
<dbReference type="PANTHER" id="PTHR36842:SF1">
    <property type="entry name" value="PROTEIN TOLB"/>
    <property type="match status" value="1"/>
</dbReference>
<dbReference type="InterPro" id="IPR011659">
    <property type="entry name" value="WD40"/>
</dbReference>
<dbReference type="OrthoDB" id="5693682at2"/>
<organism evidence="6 7">
    <name type="scientific">Aliikangiella marina</name>
    <dbReference type="NCBI Taxonomy" id="1712262"/>
    <lineage>
        <taxon>Bacteria</taxon>
        <taxon>Pseudomonadati</taxon>
        <taxon>Pseudomonadota</taxon>
        <taxon>Gammaproteobacteria</taxon>
        <taxon>Oceanospirillales</taxon>
        <taxon>Pleioneaceae</taxon>
        <taxon>Aliikangiella</taxon>
    </lineage>
</organism>
<dbReference type="Proteomes" id="UP000317839">
    <property type="component" value="Unassembled WGS sequence"/>
</dbReference>
<proteinExistence type="inferred from homology"/>
<dbReference type="EMBL" id="VIKR01000002">
    <property type="protein sequence ID" value="TQV74935.1"/>
    <property type="molecule type" value="Genomic_DNA"/>
</dbReference>
<dbReference type="CDD" id="cd00383">
    <property type="entry name" value="trans_reg_C"/>
    <property type="match status" value="1"/>
</dbReference>
<dbReference type="InterPro" id="IPR016032">
    <property type="entry name" value="Sig_transdc_resp-reg_C-effctor"/>
</dbReference>
<dbReference type="InterPro" id="IPR001867">
    <property type="entry name" value="OmpR/PhoB-type_DNA-bd"/>
</dbReference>
<dbReference type="PROSITE" id="PS51755">
    <property type="entry name" value="OMPR_PHOB"/>
    <property type="match status" value="1"/>
</dbReference>
<evidence type="ECO:0000259" key="5">
    <source>
        <dbReference type="PROSITE" id="PS51755"/>
    </source>
</evidence>
<dbReference type="PANTHER" id="PTHR36842">
    <property type="entry name" value="PROTEIN TOLB HOMOLOG"/>
    <property type="match status" value="1"/>
</dbReference>
<keyword evidence="4" id="KW-0812">Transmembrane</keyword>
<dbReference type="AlphaFoldDB" id="A0A545TCJ4"/>
<comment type="similarity">
    <text evidence="1">Belongs to the TolB family.</text>
</comment>
<evidence type="ECO:0000313" key="7">
    <source>
        <dbReference type="Proteomes" id="UP000317839"/>
    </source>
</evidence>
<feature type="domain" description="OmpR/PhoB-type" evidence="5">
    <location>
        <begin position="2"/>
        <end position="100"/>
    </location>
</feature>
<dbReference type="InterPro" id="IPR011042">
    <property type="entry name" value="6-blade_b-propeller_TolB-like"/>
</dbReference>
<keyword evidence="4" id="KW-1133">Transmembrane helix</keyword>
<evidence type="ECO:0000256" key="1">
    <source>
        <dbReference type="ARBA" id="ARBA00009820"/>
    </source>
</evidence>
<protein>
    <recommendedName>
        <fullName evidence="5">OmpR/PhoB-type domain-containing protein</fullName>
    </recommendedName>
</protein>
<reference evidence="6 7" key="1">
    <citation type="submission" date="2019-06" db="EMBL/GenBank/DDBJ databases">
        <title>Draft genome of Aliikangiella marina GYP-15.</title>
        <authorList>
            <person name="Wang G."/>
        </authorList>
    </citation>
    <scope>NUCLEOTIDE SEQUENCE [LARGE SCALE GENOMIC DNA]</scope>
    <source>
        <strain evidence="6 7">GYP-15</strain>
    </source>
</reference>